<dbReference type="Pfam" id="PF10117">
    <property type="entry name" value="McrBC"/>
    <property type="match status" value="1"/>
</dbReference>
<dbReference type="InterPro" id="IPR019292">
    <property type="entry name" value="McrC"/>
</dbReference>
<accession>B5IHH3</accession>
<dbReference type="REBASE" id="24498">
    <property type="entry name" value="AboTMcrBCP"/>
</dbReference>
<dbReference type="Proteomes" id="UP000001400">
    <property type="component" value="Chromosome"/>
</dbReference>
<reference evidence="1" key="1">
    <citation type="submission" date="2010-02" db="EMBL/GenBank/DDBJ databases">
        <title>Complete sequence of Aciduliprofundum boonei T469.</title>
        <authorList>
            <consortium name="US DOE Joint Genome Institute"/>
            <person name="Lucas S."/>
            <person name="Copeland A."/>
            <person name="Lapidus A."/>
            <person name="Cheng J.-F."/>
            <person name="Bruce D."/>
            <person name="Goodwin L."/>
            <person name="Pitluck S."/>
            <person name="Saunders E."/>
            <person name="Detter J.C."/>
            <person name="Han C."/>
            <person name="Tapia R."/>
            <person name="Land M."/>
            <person name="Hauser L."/>
            <person name="Kyrpides N."/>
            <person name="Mikhailova N."/>
            <person name="Flores G."/>
            <person name="Reysenbach A.-L."/>
            <person name="Woyke T."/>
        </authorList>
    </citation>
    <scope>NUCLEOTIDE SEQUENCE</scope>
    <source>
        <strain evidence="1">T469</strain>
    </source>
</reference>
<dbReference type="KEGG" id="abi:Aboo_1011"/>
<dbReference type="STRING" id="439481.Aboo_1011"/>
<name>B5IHH3_ACIB4</name>
<proteinExistence type="predicted"/>
<dbReference type="EMBL" id="CP001941">
    <property type="protein sequence ID" value="ADD08820.1"/>
    <property type="molecule type" value="Genomic_DNA"/>
</dbReference>
<dbReference type="AlphaFoldDB" id="B5IHH3"/>
<dbReference type="GeneID" id="8827968"/>
<keyword evidence="2" id="KW-1185">Reference proteome</keyword>
<sequence>MAYLELLEYKEKELEIVKEKLWDGGKNTIGDRTLDLLKEVNEKFVDEETGTKKEFLDIREYSEKRKVKIKAKNWVGLVSINDWTMEILPKFIYNLKEEEDLKNNRDGIIKNLVKMLQIAWNLPIRDVDISSLKIGENSIFEVLLTIYSIKLLDAIKEGLYKEYIRVSDDLHYVKGQIDFAKYSRRWERRHIIPVNYNDRNPDNLINRTLKYAAYLASLYTRNSMNFSNLKMAENLMDSVSLVPVSASEIDSITFTRLNEGYKPLINLARVIITNLSPEFTGGKKDVFAFLIPMEKVFERFIANSIVQNKSKVLGNDCKSCEVYVQGADQKKHLLKGSRFMLIPDIMIKINGKRYIIDTKYKLLDTEDEKKYGVSQSDVYQMLAYAYAYDTPKIMLLYPKGVGDFDKKEWEFENINSKLAGKKLIIETIDLMKYDLVKEYDKFLEELNKKIDELTKKENTS</sequence>
<dbReference type="PANTHER" id="PTHR38733:SF1">
    <property type="entry name" value="TYPE IV METHYL-DIRECTED RESTRICTION ENZYME ECOKMCRBC"/>
    <property type="match status" value="1"/>
</dbReference>
<dbReference type="OrthoDB" id="62357at2157"/>
<dbReference type="HOGENOM" id="CLU_048696_1_0_2"/>
<gene>
    <name evidence="1" type="ordered locus">Aboo_1011</name>
</gene>
<evidence type="ECO:0000313" key="1">
    <source>
        <dbReference type="EMBL" id="ADD08820.1"/>
    </source>
</evidence>
<dbReference type="RefSeq" id="WP_008086670.1">
    <property type="nucleotide sequence ID" value="NC_013926.1"/>
</dbReference>
<protein>
    <submittedName>
        <fullName evidence="1">5-methylcytosine restriction system component-like protein</fullName>
    </submittedName>
</protein>
<evidence type="ECO:0000313" key="2">
    <source>
        <dbReference type="Proteomes" id="UP000001400"/>
    </source>
</evidence>
<organism evidence="1 2">
    <name type="scientific">Aciduliprofundum boonei (strain DSM 19572 / T469)</name>
    <dbReference type="NCBI Taxonomy" id="439481"/>
    <lineage>
        <taxon>Archaea</taxon>
        <taxon>Methanobacteriati</taxon>
        <taxon>Thermoplasmatota</taxon>
        <taxon>DHVE2 group</taxon>
        <taxon>Candidatus Aciduliprofundum</taxon>
    </lineage>
</organism>
<dbReference type="eggNOG" id="arCOG05102">
    <property type="taxonomic scope" value="Archaea"/>
</dbReference>
<dbReference type="PANTHER" id="PTHR38733">
    <property type="entry name" value="PROTEIN MCRC"/>
    <property type="match status" value="1"/>
</dbReference>